<dbReference type="InterPro" id="IPR006037">
    <property type="entry name" value="RCK_C"/>
</dbReference>
<dbReference type="InterPro" id="IPR003148">
    <property type="entry name" value="RCK_N"/>
</dbReference>
<feature type="domain" description="RCK N-terminal" evidence="2">
    <location>
        <begin position="399"/>
        <end position="516"/>
    </location>
</feature>
<keyword evidence="5" id="KW-1185">Reference proteome</keyword>
<dbReference type="SUPFAM" id="SSF116726">
    <property type="entry name" value="TrkA C-terminal domain-like"/>
    <property type="match status" value="1"/>
</dbReference>
<dbReference type="Pfam" id="PF02080">
    <property type="entry name" value="TrkA_C"/>
    <property type="match status" value="1"/>
</dbReference>
<accession>A0ABP4WLB5</accession>
<dbReference type="PANTHER" id="PTHR43833">
    <property type="entry name" value="POTASSIUM CHANNEL PROTEIN 2-RELATED-RELATED"/>
    <property type="match status" value="1"/>
</dbReference>
<dbReference type="SUPFAM" id="SSF51735">
    <property type="entry name" value="NAD(P)-binding Rossmann-fold domains"/>
    <property type="match status" value="2"/>
</dbReference>
<dbReference type="PANTHER" id="PTHR43833:SF11">
    <property type="entry name" value="VOLTAGE-GATED POTASSIUM CHANNEL KCH"/>
    <property type="match status" value="1"/>
</dbReference>
<dbReference type="Pfam" id="PF02254">
    <property type="entry name" value="TrkA_N"/>
    <property type="match status" value="2"/>
</dbReference>
<dbReference type="Proteomes" id="UP001500655">
    <property type="component" value="Unassembled WGS sequence"/>
</dbReference>
<dbReference type="Gene3D" id="3.40.50.720">
    <property type="entry name" value="NAD(P)-binding Rossmann-like Domain"/>
    <property type="match status" value="2"/>
</dbReference>
<gene>
    <name evidence="4" type="ORF">GCM10009681_27340</name>
</gene>
<proteinExistence type="predicted"/>
<evidence type="ECO:0000259" key="2">
    <source>
        <dbReference type="PROSITE" id="PS51201"/>
    </source>
</evidence>
<evidence type="ECO:0000259" key="3">
    <source>
        <dbReference type="PROSITE" id="PS51202"/>
    </source>
</evidence>
<name>A0ABP4WLB5_9ACTN</name>
<feature type="region of interest" description="Disordered" evidence="1">
    <location>
        <begin position="1"/>
        <end position="40"/>
    </location>
</feature>
<organism evidence="4 5">
    <name type="scientific">Luedemannella helvata</name>
    <dbReference type="NCBI Taxonomy" id="349315"/>
    <lineage>
        <taxon>Bacteria</taxon>
        <taxon>Bacillati</taxon>
        <taxon>Actinomycetota</taxon>
        <taxon>Actinomycetes</taxon>
        <taxon>Micromonosporales</taxon>
        <taxon>Micromonosporaceae</taxon>
        <taxon>Luedemannella</taxon>
    </lineage>
</organism>
<feature type="compositionally biased region" description="Basic and acidic residues" evidence="1">
    <location>
        <begin position="17"/>
        <end position="40"/>
    </location>
</feature>
<dbReference type="InterPro" id="IPR050721">
    <property type="entry name" value="Trk_Ktr_HKT_K-transport"/>
</dbReference>
<feature type="domain" description="RCK C-terminal" evidence="3">
    <location>
        <begin position="538"/>
        <end position="626"/>
    </location>
</feature>
<evidence type="ECO:0000256" key="1">
    <source>
        <dbReference type="SAM" id="MobiDB-lite"/>
    </source>
</evidence>
<dbReference type="InterPro" id="IPR036291">
    <property type="entry name" value="NAD(P)-bd_dom_sf"/>
</dbReference>
<evidence type="ECO:0000313" key="4">
    <source>
        <dbReference type="EMBL" id="GAA1754678.1"/>
    </source>
</evidence>
<dbReference type="PROSITE" id="PS51202">
    <property type="entry name" value="RCK_C"/>
    <property type="match status" value="1"/>
</dbReference>
<protein>
    <submittedName>
        <fullName evidence="4">NAD-binding protein</fullName>
    </submittedName>
</protein>
<evidence type="ECO:0000313" key="5">
    <source>
        <dbReference type="Proteomes" id="UP001500655"/>
    </source>
</evidence>
<reference evidence="5" key="1">
    <citation type="journal article" date="2019" name="Int. J. Syst. Evol. Microbiol.">
        <title>The Global Catalogue of Microorganisms (GCM) 10K type strain sequencing project: providing services to taxonomists for standard genome sequencing and annotation.</title>
        <authorList>
            <consortium name="The Broad Institute Genomics Platform"/>
            <consortium name="The Broad Institute Genome Sequencing Center for Infectious Disease"/>
            <person name="Wu L."/>
            <person name="Ma J."/>
        </authorList>
    </citation>
    <scope>NUCLEOTIDE SEQUENCE [LARGE SCALE GENOMIC DNA]</scope>
    <source>
        <strain evidence="5">JCM 13249</strain>
    </source>
</reference>
<comment type="caution">
    <text evidence="4">The sequence shown here is derived from an EMBL/GenBank/DDBJ whole genome shotgun (WGS) entry which is preliminary data.</text>
</comment>
<dbReference type="PROSITE" id="PS51201">
    <property type="entry name" value="RCK_N"/>
    <property type="match status" value="2"/>
</dbReference>
<feature type="region of interest" description="Disordered" evidence="1">
    <location>
        <begin position="620"/>
        <end position="639"/>
    </location>
</feature>
<sequence>MSHRTTSGLPRVAVSYYDRRVAGGPPERDAQDIDEPADRDGAWLSSVRKRGRSLSQQWRVLRRAQEDEGDTNRRVIVCGDDPLAHRLIDELVNRYPVRVTAIIRDRHRNHGPRIAAIEGIEVIEADSVDAATLTAAGVGTADAIAIMHQDDVGNIHSALLAQDLRPGVRIVIRMFNMHLGRGVRAMFTDCMVLSDAAIAAPAFVAATLGEVTPTHIRLPGRTLFVARRADVQPEQVLCGLAVTSAEHDPVLLPDNDANADLVLATAATPEGAADPMMQRRWRRRASRIIRSPLSAAAMLRVLAGRPLWRLSLGLLVLLLIGSGMRAFDDKLSLWGLIDTTILMALGGGNDPDFNQPLYLQIAQLIVVIAGVALIPTVTAAVVETMVTTPWDALATLSYSRHVVVIGLGNVGTRVIQQLHDLGLQVVAVDKHEDARGVAIAQQLNIPLIIGDASRESTLRQANIGAARALVALSTDDVINLEAALHARRANPGIRAVLRLFDGDFAELVQRSYGIVVSRSVSYVAAPAFAAALLEREVIGTIPVERRVLLVAEVPVAAGARLAGQAVGQTRQHQEVRVLALTPGGATTGAPETVWRPPDHHRLDPGDRLLVITTRAGLGAILTDASPPTGGGDNPGSVAA</sequence>
<dbReference type="EMBL" id="BAAALS010000011">
    <property type="protein sequence ID" value="GAA1754678.1"/>
    <property type="molecule type" value="Genomic_DNA"/>
</dbReference>
<dbReference type="InterPro" id="IPR036721">
    <property type="entry name" value="RCK_C_sf"/>
</dbReference>
<feature type="domain" description="RCK N-terminal" evidence="2">
    <location>
        <begin position="72"/>
        <end position="198"/>
    </location>
</feature>